<evidence type="ECO:0000256" key="1">
    <source>
        <dbReference type="ARBA" id="ARBA00008942"/>
    </source>
</evidence>
<reference evidence="5" key="1">
    <citation type="submission" date="2025-08" db="UniProtKB">
        <authorList>
            <consortium name="RefSeq"/>
        </authorList>
    </citation>
    <scope>IDENTIFICATION</scope>
    <source>
        <tissue evidence="5">Tentacle</tissue>
    </source>
</reference>
<dbReference type="Pfam" id="PF15753">
    <property type="entry name" value="BLOC1S3"/>
    <property type="match status" value="1"/>
</dbReference>
<dbReference type="PANTHER" id="PTHR31974:SF2">
    <property type="entry name" value="BIOGENESIS OF LYSOSOME-RELATED ORGANELLES COMPLEX 1 SUBUNIT 3"/>
    <property type="match status" value="1"/>
</dbReference>
<feature type="compositionally biased region" description="Polar residues" evidence="3">
    <location>
        <begin position="23"/>
        <end position="34"/>
    </location>
</feature>
<dbReference type="KEGG" id="aten:116298068"/>
<feature type="region of interest" description="Disordered" evidence="3">
    <location>
        <begin position="1"/>
        <end position="68"/>
    </location>
</feature>
<dbReference type="InterPro" id="IPR017245">
    <property type="entry name" value="BLOC-1_complex_su-3"/>
</dbReference>
<accession>A0A6P8I359</accession>
<organism evidence="4 5">
    <name type="scientific">Actinia tenebrosa</name>
    <name type="common">Australian red waratah sea anemone</name>
    <dbReference type="NCBI Taxonomy" id="6105"/>
    <lineage>
        <taxon>Eukaryota</taxon>
        <taxon>Metazoa</taxon>
        <taxon>Cnidaria</taxon>
        <taxon>Anthozoa</taxon>
        <taxon>Hexacorallia</taxon>
        <taxon>Actiniaria</taxon>
        <taxon>Actiniidae</taxon>
        <taxon>Actinia</taxon>
    </lineage>
</organism>
<evidence type="ECO:0000256" key="3">
    <source>
        <dbReference type="SAM" id="MobiDB-lite"/>
    </source>
</evidence>
<protein>
    <recommendedName>
        <fullName evidence="2">Biogenesis of lysosome-related organelles complex 1 subunit 3</fullName>
    </recommendedName>
</protein>
<dbReference type="GeneID" id="116298068"/>
<dbReference type="Proteomes" id="UP000515163">
    <property type="component" value="Unplaced"/>
</dbReference>
<feature type="compositionally biased region" description="Polar residues" evidence="3">
    <location>
        <begin position="74"/>
        <end position="90"/>
    </location>
</feature>
<keyword evidence="4" id="KW-1185">Reference proteome</keyword>
<feature type="compositionally biased region" description="Acidic residues" evidence="3">
    <location>
        <begin position="39"/>
        <end position="48"/>
    </location>
</feature>
<proteinExistence type="inferred from homology"/>
<feature type="region of interest" description="Disordered" evidence="3">
    <location>
        <begin position="74"/>
        <end position="93"/>
    </location>
</feature>
<name>A0A6P8I359_ACTTE</name>
<dbReference type="AlphaFoldDB" id="A0A6P8I359"/>
<gene>
    <name evidence="5" type="primary">LOC116298068</name>
</gene>
<dbReference type="OrthoDB" id="5984572at2759"/>
<evidence type="ECO:0000313" key="5">
    <source>
        <dbReference type="RefSeq" id="XP_031562273.1"/>
    </source>
</evidence>
<evidence type="ECO:0000313" key="4">
    <source>
        <dbReference type="Proteomes" id="UP000515163"/>
    </source>
</evidence>
<dbReference type="InParanoid" id="A0A6P8I359"/>
<dbReference type="PANTHER" id="PTHR31974">
    <property type="entry name" value="BIOGENESIS OF LYSOSOME-RELATED ORGANELLES COMPLEX 1 SUBUNIT 3"/>
    <property type="match status" value="1"/>
</dbReference>
<comment type="similarity">
    <text evidence="1">Belongs to the BLOC1S3 family.</text>
</comment>
<dbReference type="RefSeq" id="XP_031562273.1">
    <property type="nucleotide sequence ID" value="XM_031706413.1"/>
</dbReference>
<sequence>MTSNVIAGEGAESDDDEAQSSSFMKNTMISSTMVSGEASETDEEEEVEEIKSPYSKPMTDSTEQLEGLDSETFSATTDDTEQPNSSSIQSKKVEKAKRHKLVYKYDSPFHRKLREKNLQLRSGIVEGVTQMYKSATLKLDSSTFHRSRAQTAVQDVAYNSKIILEDLHSLIHIMRNTEELNTLSNIKMSH</sequence>
<evidence type="ECO:0000256" key="2">
    <source>
        <dbReference type="ARBA" id="ARBA00019581"/>
    </source>
</evidence>
<dbReference type="GO" id="GO:0031083">
    <property type="term" value="C:BLOC-1 complex"/>
    <property type="evidence" value="ECO:0007669"/>
    <property type="project" value="TreeGrafter"/>
</dbReference>